<proteinExistence type="predicted"/>
<feature type="transmembrane region" description="Helical" evidence="1">
    <location>
        <begin position="53"/>
        <end position="72"/>
    </location>
</feature>
<evidence type="ECO:0000313" key="3">
    <source>
        <dbReference type="Proteomes" id="UP000250174"/>
    </source>
</evidence>
<evidence type="ECO:0008006" key="4">
    <source>
        <dbReference type="Google" id="ProtNLM"/>
    </source>
</evidence>
<evidence type="ECO:0000256" key="1">
    <source>
        <dbReference type="SAM" id="Phobius"/>
    </source>
</evidence>
<feature type="transmembrane region" description="Helical" evidence="1">
    <location>
        <begin position="162"/>
        <end position="183"/>
    </location>
</feature>
<dbReference type="AlphaFoldDB" id="A0AAX1QFG0"/>
<gene>
    <name evidence="2" type="ORF">A3864_02575</name>
</gene>
<feature type="transmembrane region" description="Helical" evidence="1">
    <location>
        <begin position="93"/>
        <end position="119"/>
    </location>
</feature>
<sequence>MTFGNLLKLEVGKVFKNIYMYILLLLAMVFGSGIIISINLYNGPFDSKNVIGVYATLSLLFLIIICVKNVLIDFHYKTYYFYFTTAKKRIHYFFVRLIMNGIVAVLFAGGGAILLIINQIVNHQIFELENIFLLIAEYAIFTTFFTCIFLFVTLFYRNVINLLILFMAIYLILPSMFGILLRIPNLPAWVEKGIKIIPFYSVPTYVPTVDLSILQIVTVLLFILLMSFYIVYKIPKVDY</sequence>
<feature type="transmembrane region" description="Helical" evidence="1">
    <location>
        <begin position="131"/>
        <end position="155"/>
    </location>
</feature>
<feature type="transmembrane region" description="Helical" evidence="1">
    <location>
        <begin position="213"/>
        <end position="232"/>
    </location>
</feature>
<organism evidence="2 3">
    <name type="scientific">Priestia endophytica</name>
    <dbReference type="NCBI Taxonomy" id="135735"/>
    <lineage>
        <taxon>Bacteria</taxon>
        <taxon>Bacillati</taxon>
        <taxon>Bacillota</taxon>
        <taxon>Bacilli</taxon>
        <taxon>Bacillales</taxon>
        <taxon>Bacillaceae</taxon>
        <taxon>Priestia</taxon>
    </lineage>
</organism>
<feature type="transmembrane region" description="Helical" evidence="1">
    <location>
        <begin position="21"/>
        <end position="41"/>
    </location>
</feature>
<dbReference type="RefSeq" id="WP_111922664.1">
    <property type="nucleotide sequence ID" value="NZ_JBCMSM010000041.1"/>
</dbReference>
<name>A0AAX1QFG0_9BACI</name>
<dbReference type="Proteomes" id="UP000250174">
    <property type="component" value="Unassembled WGS sequence"/>
</dbReference>
<keyword evidence="1" id="KW-0472">Membrane</keyword>
<protein>
    <recommendedName>
        <fullName evidence="4">ABC transporter permease</fullName>
    </recommendedName>
</protein>
<reference evidence="2 3" key="1">
    <citation type="submission" date="2016-03" db="EMBL/GenBank/DDBJ databases">
        <title>Comparison of Bacillus endophyticus and B. anthracis characteristics using whole genome sequence analysis and microbiological techniques.</title>
        <authorList>
            <person name="Lekota K.E."/>
            <person name="Mafofo J."/>
            <person name="Rees J."/>
            <person name="Muchadeyi F.C."/>
            <person name="Madoroba E."/>
            <person name="Van Heerden H."/>
        </authorList>
    </citation>
    <scope>NUCLEOTIDE SEQUENCE [LARGE SCALE GENOMIC DNA]</scope>
    <source>
        <strain evidence="2 3">3631_10C</strain>
    </source>
</reference>
<comment type="caution">
    <text evidence="2">The sequence shown here is derived from an EMBL/GenBank/DDBJ whole genome shotgun (WGS) entry which is preliminary data.</text>
</comment>
<accession>A0AAX1QFG0</accession>
<keyword evidence="1" id="KW-0812">Transmembrane</keyword>
<keyword evidence="1" id="KW-1133">Transmembrane helix</keyword>
<evidence type="ECO:0000313" key="2">
    <source>
        <dbReference type="EMBL" id="RAS81730.1"/>
    </source>
</evidence>
<dbReference type="EMBL" id="LVYK01000002">
    <property type="protein sequence ID" value="RAS81730.1"/>
    <property type="molecule type" value="Genomic_DNA"/>
</dbReference>